<proteinExistence type="predicted"/>
<comment type="caution">
    <text evidence="1">The sequence shown here is derived from an EMBL/GenBank/DDBJ whole genome shotgun (WGS) entry which is preliminary data.</text>
</comment>
<dbReference type="SUPFAM" id="SSF69572">
    <property type="entry name" value="Activating enzymes of the ubiquitin-like proteins"/>
    <property type="match status" value="1"/>
</dbReference>
<organism evidence="1 2">
    <name type="scientific">Papaver atlanticum</name>
    <dbReference type="NCBI Taxonomy" id="357466"/>
    <lineage>
        <taxon>Eukaryota</taxon>
        <taxon>Viridiplantae</taxon>
        <taxon>Streptophyta</taxon>
        <taxon>Embryophyta</taxon>
        <taxon>Tracheophyta</taxon>
        <taxon>Spermatophyta</taxon>
        <taxon>Magnoliopsida</taxon>
        <taxon>Ranunculales</taxon>
        <taxon>Papaveraceae</taxon>
        <taxon>Papaveroideae</taxon>
        <taxon>Papaver</taxon>
    </lineage>
</organism>
<reference evidence="1" key="1">
    <citation type="submission" date="2022-04" db="EMBL/GenBank/DDBJ databases">
        <title>A functionally conserved STORR gene fusion in Papaver species that diverged 16.8 million years ago.</title>
        <authorList>
            <person name="Catania T."/>
        </authorList>
    </citation>
    <scope>NUCLEOTIDE SEQUENCE</scope>
    <source>
        <strain evidence="1">S-188037</strain>
    </source>
</reference>
<keyword evidence="2" id="KW-1185">Reference proteome</keyword>
<dbReference type="EMBL" id="JAJJMB010008074">
    <property type="protein sequence ID" value="KAI3925629.1"/>
    <property type="molecule type" value="Genomic_DNA"/>
</dbReference>
<protein>
    <submittedName>
        <fullName evidence="1">Uncharacterized protein</fullName>
    </submittedName>
</protein>
<dbReference type="Gene3D" id="3.40.50.720">
    <property type="entry name" value="NAD(P)-binding Rossmann-like Domain"/>
    <property type="match status" value="1"/>
</dbReference>
<name>A0AAD4SYM7_9MAGN</name>
<dbReference type="AlphaFoldDB" id="A0AAD4SYM7"/>
<evidence type="ECO:0000313" key="1">
    <source>
        <dbReference type="EMBL" id="KAI3925629.1"/>
    </source>
</evidence>
<gene>
    <name evidence="1" type="ORF">MKW98_001483</name>
</gene>
<evidence type="ECO:0000313" key="2">
    <source>
        <dbReference type="Proteomes" id="UP001202328"/>
    </source>
</evidence>
<dbReference type="GO" id="GO:0008641">
    <property type="term" value="F:ubiquitin-like modifier activating enzyme activity"/>
    <property type="evidence" value="ECO:0007669"/>
    <property type="project" value="InterPro"/>
</dbReference>
<dbReference type="InterPro" id="IPR035985">
    <property type="entry name" value="Ubiquitin-activating_enz"/>
</dbReference>
<accession>A0AAD4SYM7</accession>
<sequence length="109" mass="12341">MALGDGSSNDIDEDLHSRQLAVYGRETMRRLFVANVLLSGMNGLGVEIDYRITDIGRISFFSVHKSSNRLLNYMLPKKRDTTVLVEEDNINTGEGGESLLKKSYDFFNY</sequence>
<dbReference type="Proteomes" id="UP001202328">
    <property type="component" value="Unassembled WGS sequence"/>
</dbReference>